<organism evidence="2 3">
    <name type="scientific">Imperialibacter roseus</name>
    <dbReference type="NCBI Taxonomy" id="1324217"/>
    <lineage>
        <taxon>Bacteria</taxon>
        <taxon>Pseudomonadati</taxon>
        <taxon>Bacteroidota</taxon>
        <taxon>Cytophagia</taxon>
        <taxon>Cytophagales</taxon>
        <taxon>Flammeovirgaceae</taxon>
        <taxon>Imperialibacter</taxon>
    </lineage>
</organism>
<evidence type="ECO:0000313" key="2">
    <source>
        <dbReference type="EMBL" id="WOK05499.1"/>
    </source>
</evidence>
<evidence type="ECO:0000313" key="3">
    <source>
        <dbReference type="Proteomes" id="UP001302349"/>
    </source>
</evidence>
<protein>
    <submittedName>
        <fullName evidence="2">RES family NAD+ phosphorylase</fullName>
    </submittedName>
</protein>
<reference evidence="2 3" key="1">
    <citation type="journal article" date="2023" name="Microbiol. Resour. Announc.">
        <title>Complete Genome Sequence of Imperialibacter roseus strain P4T.</title>
        <authorList>
            <person name="Tizabi D.R."/>
            <person name="Bachvaroff T."/>
            <person name="Hill R.T."/>
        </authorList>
    </citation>
    <scope>NUCLEOTIDE SEQUENCE [LARGE SCALE GENOMIC DNA]</scope>
    <source>
        <strain evidence="2 3">P4T</strain>
    </source>
</reference>
<dbReference type="EMBL" id="CP136051">
    <property type="protein sequence ID" value="WOK05499.1"/>
    <property type="molecule type" value="Genomic_DNA"/>
</dbReference>
<name>A0ABZ0ILX4_9BACT</name>
<dbReference type="Pfam" id="PF08808">
    <property type="entry name" value="RES"/>
    <property type="match status" value="1"/>
</dbReference>
<keyword evidence="3" id="KW-1185">Reference proteome</keyword>
<dbReference type="SMART" id="SM00953">
    <property type="entry name" value="RES"/>
    <property type="match status" value="1"/>
</dbReference>
<gene>
    <name evidence="2" type="ORF">RT717_20710</name>
</gene>
<dbReference type="RefSeq" id="WP_317488260.1">
    <property type="nucleotide sequence ID" value="NZ_CP136051.1"/>
</dbReference>
<evidence type="ECO:0000259" key="1">
    <source>
        <dbReference type="SMART" id="SM00953"/>
    </source>
</evidence>
<dbReference type="Proteomes" id="UP001302349">
    <property type="component" value="Chromosome"/>
</dbReference>
<feature type="domain" description="RES" evidence="1">
    <location>
        <begin position="16"/>
        <end position="139"/>
    </location>
</feature>
<proteinExistence type="predicted"/>
<sequence>MLVFRIEKKKYQSTYPPLGSRFANGRWSTKDMWVVDTSENIALAKLETLANSGSRIPQNRYVLTLEIDDDTPLAEIAINDLPQNWHDYPYPKQLAEIVKDIMDSRLYVGVVVPSIQSPREKNILLFPEHPEFGRYVSKLDETDEYFDPRLK</sequence>
<accession>A0ABZ0ILX4</accession>
<dbReference type="InterPro" id="IPR014914">
    <property type="entry name" value="RES_dom"/>
</dbReference>